<dbReference type="PROSITE" id="PS51257">
    <property type="entry name" value="PROKAR_LIPOPROTEIN"/>
    <property type="match status" value="1"/>
</dbReference>
<dbReference type="Gene3D" id="3.40.630.10">
    <property type="entry name" value="Zn peptidases"/>
    <property type="match status" value="1"/>
</dbReference>
<comment type="caution">
    <text evidence="1">The sequence shown here is derived from an EMBL/GenBank/DDBJ whole genome shotgun (WGS) entry which is preliminary data.</text>
</comment>
<proteinExistence type="predicted"/>
<dbReference type="Proteomes" id="UP000651057">
    <property type="component" value="Unassembled WGS sequence"/>
</dbReference>
<name>A0A936ZZG2_9FLAO</name>
<sequence length="583" mass="68234">MHRIVFIFSFLLIISCTTSEKNISKDFDFTTSFEKSKGTETPTYPEVIQYYQNLANAYSAIHIQEVGMTDSGHPLHIITLNPDLEFDFEKIRQNKRLLLINNGIHPGESDGIDATMLLYRDIVQGKIEAPKNTVLVTIPIYNIGGSLNRNSGTRTNQNGPVAYGFRGNARNYDLNRDFIKNDTKNARAFAKIFHLVQPDVFIDNHVSNGADYQYTLTHLFTQHNKLGGALGNYLNNEIHPKLEASLKTKKWDITPYVNVWGTTPDKGWTQFMDSPRYSTGYTTLWNTLGMMVETHMLKPYKKRVEGTYELMKSMIEITEKDGKKIRSMREKTFAELPQQKTYPIDWKIDTSTVTKFNFKGYEGEYIDSEITGAKRLKYDQNKPYTKEISYQNYFVPSTEIEIPEAYIIPKGWWNVIELLRLNQIEFDTLERDSTLTVEVYHINDYKSREIPYEGHYLHYKTSIKKSNSQITFKKGDIIIPTDQKGFRYLIQTLEPEAPDSFFNWNFFDPILQQKEGFSPYVWEDKAVELLQNNNELRSRFEEKKKDTAFANKWYVQLDWIHKQSNHYEKAHMRYPVYRVLKKL</sequence>
<dbReference type="EMBL" id="JAERQJ010000006">
    <property type="protein sequence ID" value="MBL0684818.1"/>
    <property type="molecule type" value="Genomic_DNA"/>
</dbReference>
<evidence type="ECO:0000313" key="1">
    <source>
        <dbReference type="EMBL" id="MBL0684818.1"/>
    </source>
</evidence>
<gene>
    <name evidence="1" type="ORF">JJQ60_14915</name>
</gene>
<keyword evidence="2" id="KW-1185">Reference proteome</keyword>
<reference evidence="1" key="1">
    <citation type="submission" date="2021-01" db="EMBL/GenBank/DDBJ databases">
        <authorList>
            <person name="Zhong Y.L."/>
        </authorList>
    </citation>
    <scope>NUCLEOTIDE SEQUENCE</scope>
    <source>
        <strain evidence="1">KCTC 23302</strain>
    </source>
</reference>
<evidence type="ECO:0000313" key="2">
    <source>
        <dbReference type="Proteomes" id="UP000651057"/>
    </source>
</evidence>
<dbReference type="AlphaFoldDB" id="A0A936ZZG2"/>
<accession>A0A936ZZG2</accession>
<dbReference type="SUPFAM" id="SSF53187">
    <property type="entry name" value="Zn-dependent exopeptidases"/>
    <property type="match status" value="1"/>
</dbReference>
<dbReference type="CDD" id="cd06241">
    <property type="entry name" value="M14-like"/>
    <property type="match status" value="1"/>
</dbReference>
<protein>
    <submittedName>
        <fullName evidence="1">M14 family metallopeptidase</fullName>
    </submittedName>
</protein>
<dbReference type="RefSeq" id="WP_201921852.1">
    <property type="nucleotide sequence ID" value="NZ_BAABAX010000014.1"/>
</dbReference>
<organism evidence="1 2">
    <name type="scientific">Aquimarina mytili</name>
    <dbReference type="NCBI Taxonomy" id="874423"/>
    <lineage>
        <taxon>Bacteria</taxon>
        <taxon>Pseudomonadati</taxon>
        <taxon>Bacteroidota</taxon>
        <taxon>Flavobacteriia</taxon>
        <taxon>Flavobacteriales</taxon>
        <taxon>Flavobacteriaceae</taxon>
        <taxon>Aquimarina</taxon>
    </lineage>
</organism>